<keyword evidence="5" id="KW-0285">Flavoprotein</keyword>
<keyword evidence="9" id="KW-0411">Iron-sulfur</keyword>
<protein>
    <submittedName>
        <fullName evidence="11">NADH-ubiquinone oxidoreductase-F iron-sulfur binding region domain-containing protein</fullName>
    </submittedName>
</protein>
<evidence type="ECO:0000256" key="2">
    <source>
        <dbReference type="ARBA" id="ARBA00001966"/>
    </source>
</evidence>
<feature type="domain" description="NADH-ubiquinone oxidoreductase 51kDa subunit iron-sulphur binding" evidence="10">
    <location>
        <begin position="321"/>
        <end position="366"/>
    </location>
</feature>
<evidence type="ECO:0000256" key="8">
    <source>
        <dbReference type="ARBA" id="ARBA00023004"/>
    </source>
</evidence>
<comment type="cofactor">
    <cofactor evidence="2">
        <name>[4Fe-4S] cluster</name>
        <dbReference type="ChEBI" id="CHEBI:49883"/>
    </cofactor>
</comment>
<evidence type="ECO:0000259" key="10">
    <source>
        <dbReference type="SMART" id="SM00928"/>
    </source>
</evidence>
<keyword evidence="8" id="KW-0408">Iron</keyword>
<keyword evidence="7" id="KW-0479">Metal-binding</keyword>
<dbReference type="Gene3D" id="1.20.1440.230">
    <property type="entry name" value="NADH-ubiquinone oxidoreductase 51kDa subunit, iron-sulphur binding domain"/>
    <property type="match status" value="1"/>
</dbReference>
<evidence type="ECO:0000256" key="1">
    <source>
        <dbReference type="ARBA" id="ARBA00001917"/>
    </source>
</evidence>
<evidence type="ECO:0000256" key="9">
    <source>
        <dbReference type="ARBA" id="ARBA00023014"/>
    </source>
</evidence>
<dbReference type="Gene3D" id="3.40.50.11540">
    <property type="entry name" value="NADH-ubiquinone oxidoreductase 51kDa subunit"/>
    <property type="match status" value="1"/>
</dbReference>
<dbReference type="EMBL" id="JBHSIT010000003">
    <property type="protein sequence ID" value="MFC4908442.1"/>
    <property type="molecule type" value="Genomic_DNA"/>
</dbReference>
<comment type="similarity">
    <text evidence="3">Belongs to the complex I 51 kDa subunit family.</text>
</comment>
<dbReference type="SUPFAM" id="SSF140490">
    <property type="entry name" value="Nqo1C-terminal domain-like"/>
    <property type="match status" value="1"/>
</dbReference>
<reference evidence="12" key="1">
    <citation type="journal article" date="2019" name="Int. J. Syst. Evol. Microbiol.">
        <title>The Global Catalogue of Microorganisms (GCM) 10K type strain sequencing project: providing services to taxonomists for standard genome sequencing and annotation.</title>
        <authorList>
            <consortium name="The Broad Institute Genomics Platform"/>
            <consortium name="The Broad Institute Genome Sequencing Center for Infectious Disease"/>
            <person name="Wu L."/>
            <person name="Ma J."/>
        </authorList>
    </citation>
    <scope>NUCLEOTIDE SEQUENCE [LARGE SCALE GENOMIC DNA]</scope>
    <source>
        <strain evidence="12">KLKA75</strain>
    </source>
</reference>
<accession>A0ABV9TWC2</accession>
<dbReference type="SUPFAM" id="SSF142984">
    <property type="entry name" value="Nqo1 middle domain-like"/>
    <property type="match status" value="1"/>
</dbReference>
<dbReference type="InterPro" id="IPR037225">
    <property type="entry name" value="Nuo51_FMN-bd_sf"/>
</dbReference>
<dbReference type="Pfam" id="PF10589">
    <property type="entry name" value="NADH_4Fe-4S"/>
    <property type="match status" value="1"/>
</dbReference>
<sequence>MTPVAPPGAPSIPVRQVGPPRLTLGLDGNVRLDLDAHRSLHPAPGPCTADALITLAEDGRLHGRGGAAFPFARKLRAVADAAERRRKRTVVVVNGTEGEPGSAKDKVLLCRAPHLVLDGAALAATALGALEIVVAVTEPSAAASVELALRERDLTARARVVRLPERFITGESGALVRGINGRRPVPPGRKVRAANRGVDGLPTLLSNAETYAQLAVLAGLGARRYRRVGTPDEPGTVLLTVTGSARFPAVVETPAGAPLGHLLDLCGARASEGVLVGGYHGAWLRGEDAVRARISRDGMAKAGGTLGAGIVMPLGRGTCPLGESARVARYLAAESAGQCGPCRLGLPDLAAALADLAAGRDGEAAVAAARRAARLTAGRGACFHPDGTARFVLSTLEVFADDVDRHIASGGCGRPVRGVLPADPVEARLRLEVDWSRCDGHGLCADLLRGTVRMDGYGYPVIPDEPLPAALEPAARKAVAMCPGLALRLVPRTPHSKPGKRVPAQAG</sequence>
<dbReference type="InterPro" id="IPR037207">
    <property type="entry name" value="Nuop51_4Fe4S-bd_sf"/>
</dbReference>
<gene>
    <name evidence="11" type="ORF">ACFPCY_14005</name>
</gene>
<dbReference type="RefSeq" id="WP_378255051.1">
    <property type="nucleotide sequence ID" value="NZ_JBHSIT010000003.1"/>
</dbReference>
<dbReference type="InterPro" id="IPR019575">
    <property type="entry name" value="Nuop51_4Fe4S-bd"/>
</dbReference>
<dbReference type="SUPFAM" id="SSF142019">
    <property type="entry name" value="Nqo1 FMN-binding domain-like"/>
    <property type="match status" value="1"/>
</dbReference>
<organism evidence="11 12">
    <name type="scientific">Actinomadura gamaensis</name>
    <dbReference type="NCBI Taxonomy" id="1763541"/>
    <lineage>
        <taxon>Bacteria</taxon>
        <taxon>Bacillati</taxon>
        <taxon>Actinomycetota</taxon>
        <taxon>Actinomycetes</taxon>
        <taxon>Streptosporangiales</taxon>
        <taxon>Thermomonosporaceae</taxon>
        <taxon>Actinomadura</taxon>
    </lineage>
</organism>
<dbReference type="PANTHER" id="PTHR11780:SF10">
    <property type="entry name" value="NADH DEHYDROGENASE [UBIQUINONE] FLAVOPROTEIN 1, MITOCHONDRIAL"/>
    <property type="match status" value="1"/>
</dbReference>
<evidence type="ECO:0000313" key="11">
    <source>
        <dbReference type="EMBL" id="MFC4908442.1"/>
    </source>
</evidence>
<dbReference type="Pfam" id="PF01512">
    <property type="entry name" value="Complex1_51K"/>
    <property type="match status" value="1"/>
</dbReference>
<dbReference type="Pfam" id="PF13459">
    <property type="entry name" value="Fer4_15"/>
    <property type="match status" value="1"/>
</dbReference>
<dbReference type="PANTHER" id="PTHR11780">
    <property type="entry name" value="NADH-UBIQUINONE OXIDOREDUCTASE FLAVOPROTEIN 1 NDUFV1"/>
    <property type="match status" value="1"/>
</dbReference>
<proteinExistence type="inferred from homology"/>
<evidence type="ECO:0000256" key="4">
    <source>
        <dbReference type="ARBA" id="ARBA00022485"/>
    </source>
</evidence>
<evidence type="ECO:0000313" key="12">
    <source>
        <dbReference type="Proteomes" id="UP001595872"/>
    </source>
</evidence>
<evidence type="ECO:0000256" key="3">
    <source>
        <dbReference type="ARBA" id="ARBA00007523"/>
    </source>
</evidence>
<evidence type="ECO:0000256" key="7">
    <source>
        <dbReference type="ARBA" id="ARBA00022723"/>
    </source>
</evidence>
<evidence type="ECO:0000256" key="6">
    <source>
        <dbReference type="ARBA" id="ARBA00022643"/>
    </source>
</evidence>
<keyword evidence="4" id="KW-0004">4Fe-4S</keyword>
<dbReference type="InterPro" id="IPR011538">
    <property type="entry name" value="Nuo51_FMN-bd"/>
</dbReference>
<dbReference type="SMART" id="SM00928">
    <property type="entry name" value="NADH_4Fe-4S"/>
    <property type="match status" value="1"/>
</dbReference>
<comment type="cofactor">
    <cofactor evidence="1">
        <name>FMN</name>
        <dbReference type="ChEBI" id="CHEBI:58210"/>
    </cofactor>
</comment>
<name>A0ABV9TWC2_9ACTN</name>
<evidence type="ECO:0000256" key="5">
    <source>
        <dbReference type="ARBA" id="ARBA00022630"/>
    </source>
</evidence>
<dbReference type="Proteomes" id="UP001595872">
    <property type="component" value="Unassembled WGS sequence"/>
</dbReference>
<keyword evidence="6" id="KW-0288">FMN</keyword>
<dbReference type="Gene3D" id="3.10.20.600">
    <property type="match status" value="1"/>
</dbReference>
<keyword evidence="12" id="KW-1185">Reference proteome</keyword>
<dbReference type="InterPro" id="IPR050837">
    <property type="entry name" value="ComplexI_51kDa_subunit"/>
</dbReference>
<dbReference type="Gene3D" id="3.30.70.20">
    <property type="match status" value="1"/>
</dbReference>
<comment type="caution">
    <text evidence="11">The sequence shown here is derived from an EMBL/GenBank/DDBJ whole genome shotgun (WGS) entry which is preliminary data.</text>
</comment>